<evidence type="ECO:0000256" key="3">
    <source>
        <dbReference type="SAM" id="MobiDB-lite"/>
    </source>
</evidence>
<keyword evidence="2" id="KW-0677">Repeat</keyword>
<dbReference type="PRINTS" id="PR00600">
    <property type="entry name" value="PP2APR55"/>
</dbReference>
<name>A0ABQ7BK61_BRACR</name>
<evidence type="ECO:0000313" key="5">
    <source>
        <dbReference type="Proteomes" id="UP000266723"/>
    </source>
</evidence>
<keyword evidence="5" id="KW-1185">Reference proteome</keyword>
<keyword evidence="1" id="KW-0853">WD repeat</keyword>
<evidence type="ECO:0000256" key="2">
    <source>
        <dbReference type="ARBA" id="ARBA00022737"/>
    </source>
</evidence>
<evidence type="ECO:0000256" key="1">
    <source>
        <dbReference type="ARBA" id="ARBA00022574"/>
    </source>
</evidence>
<dbReference type="SUPFAM" id="SSF50978">
    <property type="entry name" value="WD40 repeat-like"/>
    <property type="match status" value="1"/>
</dbReference>
<dbReference type="Proteomes" id="UP000266723">
    <property type="component" value="Unassembled WGS sequence"/>
</dbReference>
<evidence type="ECO:0000313" key="4">
    <source>
        <dbReference type="EMBL" id="KAF3532295.1"/>
    </source>
</evidence>
<accession>A0ABQ7BK61</accession>
<dbReference type="InterPro" id="IPR036322">
    <property type="entry name" value="WD40_repeat_dom_sf"/>
</dbReference>
<comment type="caution">
    <text evidence="4">The sequence shown here is derived from an EMBL/GenBank/DDBJ whole genome shotgun (WGS) entry which is preliminary data.</text>
</comment>
<dbReference type="EMBL" id="QGKV02001507">
    <property type="protein sequence ID" value="KAF3532295.1"/>
    <property type="molecule type" value="Genomic_DNA"/>
</dbReference>
<feature type="region of interest" description="Disordered" evidence="3">
    <location>
        <begin position="13"/>
        <end position="32"/>
    </location>
</feature>
<reference evidence="4 5" key="1">
    <citation type="journal article" date="2020" name="BMC Genomics">
        <title>Intraspecific diversification of the crop wild relative Brassica cretica Lam. using demographic model selection.</title>
        <authorList>
            <person name="Kioukis A."/>
            <person name="Michalopoulou V.A."/>
            <person name="Briers L."/>
            <person name="Pirintsos S."/>
            <person name="Studholme D.J."/>
            <person name="Pavlidis P."/>
            <person name="Sarris P.F."/>
        </authorList>
    </citation>
    <scope>NUCLEOTIDE SEQUENCE [LARGE SCALE GENOMIC DNA]</scope>
    <source>
        <strain evidence="5">cv. PFS-1207/04</strain>
    </source>
</reference>
<proteinExistence type="predicted"/>
<dbReference type="PANTHER" id="PTHR11871">
    <property type="entry name" value="PROTEIN PHOSPHATASE PP2A REGULATORY SUBUNIT B"/>
    <property type="match status" value="1"/>
</dbReference>
<protein>
    <submittedName>
        <fullName evidence="4">Uncharacterized protein</fullName>
    </submittedName>
</protein>
<dbReference type="InterPro" id="IPR000009">
    <property type="entry name" value="PP2A_PR55"/>
</dbReference>
<gene>
    <name evidence="4" type="ORF">DY000_02042114</name>
</gene>
<sequence>MYLGSRKKIVTNKDSSRSLGHGSVPSSSNSNVTESCLSNGGLPDSYLSNDYSFLPGDIPSMQLPAVELTLDYFLFSLDQVITSAVFHPTHCNTLSYSSLKGSIRLIDLRQSALCDSHSKFYDINMDSGPLSTFQVHEHLRPKWGVATGPYSNIFRVFGVFPGSTETTTMKARRNRDKSQSRKAIKTIIKQYNTCGAESHGGDANLAWYPTENSIACVAANSLYMYYA</sequence>
<organism evidence="4 5">
    <name type="scientific">Brassica cretica</name>
    <name type="common">Mustard</name>
    <dbReference type="NCBI Taxonomy" id="69181"/>
    <lineage>
        <taxon>Eukaryota</taxon>
        <taxon>Viridiplantae</taxon>
        <taxon>Streptophyta</taxon>
        <taxon>Embryophyta</taxon>
        <taxon>Tracheophyta</taxon>
        <taxon>Spermatophyta</taxon>
        <taxon>Magnoliopsida</taxon>
        <taxon>eudicotyledons</taxon>
        <taxon>Gunneridae</taxon>
        <taxon>Pentapetalae</taxon>
        <taxon>rosids</taxon>
        <taxon>malvids</taxon>
        <taxon>Brassicales</taxon>
        <taxon>Brassicaceae</taxon>
        <taxon>Brassiceae</taxon>
        <taxon>Brassica</taxon>
    </lineage>
</organism>